<dbReference type="SUPFAM" id="SSF74653">
    <property type="entry name" value="TolA/TonB C-terminal domain"/>
    <property type="match status" value="1"/>
</dbReference>
<evidence type="ECO:0000313" key="7">
    <source>
        <dbReference type="Proteomes" id="UP000013909"/>
    </source>
</evidence>
<evidence type="ECO:0000313" key="6">
    <source>
        <dbReference type="EMBL" id="EON76345.1"/>
    </source>
</evidence>
<evidence type="ECO:0000256" key="4">
    <source>
        <dbReference type="ARBA" id="ARBA00023136"/>
    </source>
</evidence>
<protein>
    <recommendedName>
        <fullName evidence="5">TonB C-terminal domain-containing protein</fullName>
    </recommendedName>
</protein>
<dbReference type="RefSeq" id="WP_010855606.1">
    <property type="nucleotide sequence ID" value="NZ_AQHR01000088.1"/>
</dbReference>
<organism evidence="6 7">
    <name type="scientific">Lunatimonas lonarensis</name>
    <dbReference type="NCBI Taxonomy" id="1232681"/>
    <lineage>
        <taxon>Bacteria</taxon>
        <taxon>Pseudomonadati</taxon>
        <taxon>Bacteroidota</taxon>
        <taxon>Cytophagia</taxon>
        <taxon>Cytophagales</taxon>
        <taxon>Cyclobacteriaceae</taxon>
    </lineage>
</organism>
<evidence type="ECO:0000256" key="3">
    <source>
        <dbReference type="ARBA" id="ARBA00022989"/>
    </source>
</evidence>
<dbReference type="AlphaFoldDB" id="R7ZQF6"/>
<dbReference type="Proteomes" id="UP000013909">
    <property type="component" value="Unassembled WGS sequence"/>
</dbReference>
<proteinExistence type="predicted"/>
<dbReference type="GO" id="GO:0055085">
    <property type="term" value="P:transmembrane transport"/>
    <property type="evidence" value="ECO:0007669"/>
    <property type="project" value="InterPro"/>
</dbReference>
<gene>
    <name evidence="6" type="ORF">ADIS_3473</name>
</gene>
<reference evidence="6 7" key="1">
    <citation type="submission" date="2013-02" db="EMBL/GenBank/DDBJ databases">
        <title>A novel strain isolated from Lonar lake, Maharashtra, India.</title>
        <authorList>
            <person name="Singh A."/>
        </authorList>
    </citation>
    <scope>NUCLEOTIDE SEQUENCE [LARGE SCALE GENOMIC DNA]</scope>
    <source>
        <strain evidence="6 7">AK24</strain>
    </source>
</reference>
<comment type="subcellular location">
    <subcellularLocation>
        <location evidence="1">Membrane</location>
        <topology evidence="1">Single-pass membrane protein</topology>
    </subcellularLocation>
</comment>
<dbReference type="EMBL" id="AQHR01000088">
    <property type="protein sequence ID" value="EON76345.1"/>
    <property type="molecule type" value="Genomic_DNA"/>
</dbReference>
<dbReference type="PROSITE" id="PS52015">
    <property type="entry name" value="TONB_CTD"/>
    <property type="match status" value="1"/>
</dbReference>
<dbReference type="GO" id="GO:0016020">
    <property type="term" value="C:membrane"/>
    <property type="evidence" value="ECO:0007669"/>
    <property type="project" value="UniProtKB-SubCell"/>
</dbReference>
<keyword evidence="7" id="KW-1185">Reference proteome</keyword>
<sequence length="275" mass="31410">MNLSTETLYSSAPRALMYLGKTRPWLACLTGIWLVSLVFCTPTQAQKKSTPLNAHGFEIKNTKKYTACSFRTTLIESDGYLKTAVYDTLGQLKSVSECWSTKRKKEWVTERDLTIRFTSEGDTASVSDHTLAGKSDRLLFYEDGLLFAEAIMYNGKFKEGWQLNDDGDRIPMDEVRQIPRLSQQEIFYRYLAKEIRYPKEARQKGLVGVVYLAFDMDDSGRLRSIEVANPEAVDPILIEEALRVVSAYPLTFEPMEDRYGNPKEGILRLPIRFAL</sequence>
<evidence type="ECO:0000259" key="5">
    <source>
        <dbReference type="PROSITE" id="PS52015"/>
    </source>
</evidence>
<dbReference type="InterPro" id="IPR037682">
    <property type="entry name" value="TonB_C"/>
</dbReference>
<accession>R7ZQF6</accession>
<comment type="caution">
    <text evidence="6">The sequence shown here is derived from an EMBL/GenBank/DDBJ whole genome shotgun (WGS) entry which is preliminary data.</text>
</comment>
<dbReference type="Gene3D" id="3.30.1150.10">
    <property type="match status" value="1"/>
</dbReference>
<dbReference type="Pfam" id="PF03544">
    <property type="entry name" value="TonB_C"/>
    <property type="match status" value="1"/>
</dbReference>
<dbReference type="NCBIfam" id="TIGR01352">
    <property type="entry name" value="tonB_Cterm"/>
    <property type="match status" value="1"/>
</dbReference>
<name>R7ZQF6_9BACT</name>
<evidence type="ECO:0000256" key="2">
    <source>
        <dbReference type="ARBA" id="ARBA00022692"/>
    </source>
</evidence>
<evidence type="ECO:0000256" key="1">
    <source>
        <dbReference type="ARBA" id="ARBA00004167"/>
    </source>
</evidence>
<keyword evidence="4" id="KW-0472">Membrane</keyword>
<dbReference type="OrthoDB" id="822261at2"/>
<dbReference type="STRING" id="1232681.ADIS_3473"/>
<keyword evidence="3" id="KW-1133">Transmembrane helix</keyword>
<keyword evidence="2" id="KW-0812">Transmembrane</keyword>
<dbReference type="InterPro" id="IPR006260">
    <property type="entry name" value="TonB/TolA_C"/>
</dbReference>
<feature type="domain" description="TonB C-terminal" evidence="5">
    <location>
        <begin position="182"/>
        <end position="275"/>
    </location>
</feature>